<keyword evidence="12" id="KW-1185">Reference proteome</keyword>
<accession>A0AAP2DTE3</accession>
<evidence type="ECO:0000259" key="10">
    <source>
        <dbReference type="Pfam" id="PF20659"/>
    </source>
</evidence>
<dbReference type="PANTHER" id="PTHR42902">
    <property type="entry name" value="MALATE SYNTHASE"/>
    <property type="match status" value="1"/>
</dbReference>
<dbReference type="InterPro" id="IPR046363">
    <property type="entry name" value="MS_N_TIM-barrel_dom"/>
</dbReference>
<evidence type="ECO:0000256" key="7">
    <source>
        <dbReference type="PIRSR" id="PIRSR001363-1"/>
    </source>
</evidence>
<comment type="catalytic activity">
    <reaction evidence="6">
        <text>glyoxylate + acetyl-CoA + H2O = (S)-malate + CoA + H(+)</text>
        <dbReference type="Rhea" id="RHEA:18181"/>
        <dbReference type="ChEBI" id="CHEBI:15377"/>
        <dbReference type="ChEBI" id="CHEBI:15378"/>
        <dbReference type="ChEBI" id="CHEBI:15589"/>
        <dbReference type="ChEBI" id="CHEBI:36655"/>
        <dbReference type="ChEBI" id="CHEBI:57287"/>
        <dbReference type="ChEBI" id="CHEBI:57288"/>
        <dbReference type="EC" id="2.3.3.9"/>
    </reaction>
</comment>
<dbReference type="PANTHER" id="PTHR42902:SF1">
    <property type="entry name" value="MALATE SYNTHASE 1-RELATED"/>
    <property type="match status" value="1"/>
</dbReference>
<dbReference type="Pfam" id="PF01274">
    <property type="entry name" value="MS_TIM-barrel"/>
    <property type="match status" value="1"/>
</dbReference>
<evidence type="ECO:0000259" key="8">
    <source>
        <dbReference type="Pfam" id="PF01274"/>
    </source>
</evidence>
<evidence type="ECO:0000313" key="12">
    <source>
        <dbReference type="Proteomes" id="UP001319200"/>
    </source>
</evidence>
<comment type="caution">
    <text evidence="11">The sequence shown here is derived from an EMBL/GenBank/DDBJ whole genome shotgun (WGS) entry which is preliminary data.</text>
</comment>
<dbReference type="InterPro" id="IPR048355">
    <property type="entry name" value="MS_C"/>
</dbReference>
<proteinExistence type="inferred from homology"/>
<dbReference type="InterPro" id="IPR044856">
    <property type="entry name" value="Malate_synth_C_sf"/>
</dbReference>
<feature type="domain" description="Malate synthase TIM barrel" evidence="8">
    <location>
        <begin position="162"/>
        <end position="406"/>
    </location>
</feature>
<evidence type="ECO:0000256" key="3">
    <source>
        <dbReference type="ARBA" id="ARBA00022435"/>
    </source>
</evidence>
<feature type="active site" description="Proton acceptor" evidence="7">
    <location>
        <position position="166"/>
    </location>
</feature>
<reference evidence="11 12" key="1">
    <citation type="submission" date="2021-05" db="EMBL/GenBank/DDBJ databases">
        <title>A Polyphasic approach of four new species of the genus Ohtaekwangia: Ohtaekwangia histidinii sp. nov., Ohtaekwangia cretensis sp. nov., Ohtaekwangia indiensis sp. nov., Ohtaekwangia reichenbachii sp. nov. from diverse environment.</title>
        <authorList>
            <person name="Octaviana S."/>
        </authorList>
    </citation>
    <scope>NUCLEOTIDE SEQUENCE [LARGE SCALE GENOMIC DNA]</scope>
    <source>
        <strain evidence="11 12">PWU4</strain>
    </source>
</reference>
<dbReference type="GO" id="GO:0005737">
    <property type="term" value="C:cytoplasm"/>
    <property type="evidence" value="ECO:0007669"/>
    <property type="project" value="TreeGrafter"/>
</dbReference>
<evidence type="ECO:0000256" key="4">
    <source>
        <dbReference type="ARBA" id="ARBA00022532"/>
    </source>
</evidence>
<organism evidence="11 12">
    <name type="scientific">Chryseosolibacter histidini</name>
    <dbReference type="NCBI Taxonomy" id="2782349"/>
    <lineage>
        <taxon>Bacteria</taxon>
        <taxon>Pseudomonadati</taxon>
        <taxon>Bacteroidota</taxon>
        <taxon>Cytophagia</taxon>
        <taxon>Cytophagales</taxon>
        <taxon>Chryseotaleaceae</taxon>
        <taxon>Chryseosolibacter</taxon>
    </lineage>
</organism>
<dbReference type="AlphaFoldDB" id="A0AAP2DTE3"/>
<keyword evidence="3" id="KW-0329">Glyoxylate bypass</keyword>
<dbReference type="InterPro" id="IPR006252">
    <property type="entry name" value="Malate_synthA"/>
</dbReference>
<evidence type="ECO:0000256" key="2">
    <source>
        <dbReference type="ARBA" id="ARBA00012636"/>
    </source>
</evidence>
<dbReference type="Proteomes" id="UP001319200">
    <property type="component" value="Unassembled WGS sequence"/>
</dbReference>
<dbReference type="EMBL" id="JAHESF010000050">
    <property type="protein sequence ID" value="MBT1700877.1"/>
    <property type="molecule type" value="Genomic_DNA"/>
</dbReference>
<dbReference type="GO" id="GO:0006099">
    <property type="term" value="P:tricarboxylic acid cycle"/>
    <property type="evidence" value="ECO:0007669"/>
    <property type="project" value="UniProtKB-KW"/>
</dbReference>
<dbReference type="Pfam" id="PF20656">
    <property type="entry name" value="MS_N"/>
    <property type="match status" value="1"/>
</dbReference>
<feature type="active site" description="Proton donor" evidence="7">
    <location>
        <position position="448"/>
    </location>
</feature>
<gene>
    <name evidence="11" type="primary">aceB</name>
    <name evidence="11" type="ORF">KK083_28555</name>
</gene>
<dbReference type="InterPro" id="IPR001465">
    <property type="entry name" value="Malate_synthase_TIM"/>
</dbReference>
<evidence type="ECO:0000256" key="5">
    <source>
        <dbReference type="ARBA" id="ARBA00022679"/>
    </source>
</evidence>
<keyword evidence="4" id="KW-0816">Tricarboxylic acid cycle</keyword>
<feature type="domain" description="Malate synthase N-terminal" evidence="9">
    <location>
        <begin position="16"/>
        <end position="71"/>
    </location>
</feature>
<dbReference type="Gene3D" id="3.20.20.360">
    <property type="entry name" value="Malate synthase, domain 3"/>
    <property type="match status" value="1"/>
</dbReference>
<feature type="domain" description="Malate synthase C-terminal" evidence="10">
    <location>
        <begin position="416"/>
        <end position="532"/>
    </location>
</feature>
<dbReference type="SUPFAM" id="SSF51645">
    <property type="entry name" value="Malate synthase G"/>
    <property type="match status" value="1"/>
</dbReference>
<evidence type="ECO:0000259" key="9">
    <source>
        <dbReference type="Pfam" id="PF20656"/>
    </source>
</evidence>
<protein>
    <recommendedName>
        <fullName evidence="2">malate synthase</fullName>
        <ecNumber evidence="2">2.3.3.9</ecNumber>
    </recommendedName>
</protein>
<dbReference type="GO" id="GO:0004474">
    <property type="term" value="F:malate synthase activity"/>
    <property type="evidence" value="ECO:0007669"/>
    <property type="project" value="UniProtKB-EC"/>
</dbReference>
<dbReference type="PIRSF" id="PIRSF001363">
    <property type="entry name" value="Malate_synth"/>
    <property type="match status" value="1"/>
</dbReference>
<dbReference type="EC" id="2.3.3.9" evidence="2"/>
<evidence type="ECO:0000256" key="1">
    <source>
        <dbReference type="ARBA" id="ARBA00006394"/>
    </source>
</evidence>
<keyword evidence="5 11" id="KW-0808">Transferase</keyword>
<dbReference type="Gene3D" id="1.20.1220.12">
    <property type="entry name" value="Malate synthase, domain III"/>
    <property type="match status" value="1"/>
</dbReference>
<dbReference type="CDD" id="cd00727">
    <property type="entry name" value="malate_synt_A"/>
    <property type="match status" value="1"/>
</dbReference>
<dbReference type="Pfam" id="PF20659">
    <property type="entry name" value="MS_C"/>
    <property type="match status" value="1"/>
</dbReference>
<dbReference type="NCBIfam" id="TIGR01344">
    <property type="entry name" value="malate_syn_A"/>
    <property type="match status" value="1"/>
</dbReference>
<keyword evidence="11" id="KW-0012">Acyltransferase</keyword>
<dbReference type="InterPro" id="IPR011076">
    <property type="entry name" value="Malate_synth_sf"/>
</dbReference>
<name>A0AAP2DTE3_9BACT</name>
<dbReference type="FunFam" id="1.20.1220.12:FF:000001">
    <property type="entry name" value="Malate synthase"/>
    <property type="match status" value="1"/>
</dbReference>
<evidence type="ECO:0000256" key="6">
    <source>
        <dbReference type="ARBA" id="ARBA00047918"/>
    </source>
</evidence>
<dbReference type="FunFam" id="3.20.20.360:FF:000001">
    <property type="entry name" value="Malate synthase"/>
    <property type="match status" value="1"/>
</dbReference>
<evidence type="ECO:0000313" key="11">
    <source>
        <dbReference type="EMBL" id="MBT1700877.1"/>
    </source>
</evidence>
<sequence length="534" mass="60501">MSETTTMTGNIRLKGELKAGFETVLTPEALSFLAFLHDQFDTRRQTLLVQRKDRQAEINEGHFPTCLPATEDVRKNEWKVDPVPPCLQNRRVEITGPVDRKMVINALNSGANVYMADFEDATSPTWQNIIEGQMNLQDAVRKEISYTAADGRSYHLNDEVAVLMVRPRGWHLDEAHILIDNKPVSASLTDFALFAFHNGALLSAREQGPFFYLPKIESHLEARLWNDVFNAAEDMLGLTQGTIKATVLIETITAAFEMEEILYELRTHIAGLNAGRWDYIFSIIKKFHRHPQFMMPERALVTMNVPFMSAYARQLVKVCHKRGAHAMGGMSAFIPSKNEAVNRNAYEKIRSDKEREVMQGYDGTWVAHPKLVSVAREIFDKVLGDQPNQKHMIPAHDDVTAAELLDVASARGTISEYGFRTNVNVALLYLESWLSGTGAAALYNLMEDAATAEISRAQLWQWINHRAMLEDNRTITTALYQEICDEEFDKISDEFFTAGKDASRLQTARLILDKLVLSPTFEDFLTLKAYTYIQ</sequence>
<comment type="similarity">
    <text evidence="1">Belongs to the malate synthase family.</text>
</comment>
<dbReference type="GO" id="GO:0006097">
    <property type="term" value="P:glyoxylate cycle"/>
    <property type="evidence" value="ECO:0007669"/>
    <property type="project" value="UniProtKB-KW"/>
</dbReference>
<dbReference type="InterPro" id="IPR048356">
    <property type="entry name" value="MS_N"/>
</dbReference>